<feature type="transmembrane region" description="Helical" evidence="2">
    <location>
        <begin position="324"/>
        <end position="346"/>
    </location>
</feature>
<dbReference type="GO" id="GO:0004169">
    <property type="term" value="F:dolichyl-phosphate-mannose-protein mannosyltransferase activity"/>
    <property type="evidence" value="ECO:0007669"/>
    <property type="project" value="UniProtKB-UniRule"/>
</dbReference>
<keyword evidence="2" id="KW-0472">Membrane</keyword>
<dbReference type="InterPro" id="IPR032421">
    <property type="entry name" value="PMT_4TMC"/>
</dbReference>
<dbReference type="InterPro" id="IPR027005">
    <property type="entry name" value="PMT-like"/>
</dbReference>
<dbReference type="PANTHER" id="PTHR10050:SF46">
    <property type="entry name" value="PROTEIN O-MANNOSYL-TRANSFERASE 2"/>
    <property type="match status" value="1"/>
</dbReference>
<comment type="pathway">
    <text evidence="2">Protein modification; protein glycosylation.</text>
</comment>
<keyword evidence="2" id="KW-0256">Endoplasmic reticulum</keyword>
<gene>
    <name evidence="4" type="ORF">AX774_g2491</name>
</gene>
<keyword evidence="2 4" id="KW-0328">Glycosyltransferase</keyword>
<dbReference type="Proteomes" id="UP000188320">
    <property type="component" value="Unassembled WGS sequence"/>
</dbReference>
<comment type="subcellular location">
    <subcellularLocation>
        <location evidence="2">Endoplasmic reticulum membrane</location>
        <topology evidence="2">Multi-pass membrane protein</topology>
    </subcellularLocation>
</comment>
<accession>A0A1R1PSQ9</accession>
<dbReference type="PROSITE" id="PS50919">
    <property type="entry name" value="MIR"/>
    <property type="match status" value="1"/>
</dbReference>
<dbReference type="SUPFAM" id="SSF82109">
    <property type="entry name" value="MIR domain"/>
    <property type="match status" value="1"/>
</dbReference>
<keyword evidence="5" id="KW-1185">Reference proteome</keyword>
<keyword evidence="2" id="KW-1133">Transmembrane helix</keyword>
<organism evidence="4 5">
    <name type="scientific">Zancudomyces culisetae</name>
    <name type="common">Gut fungus</name>
    <name type="synonym">Smittium culisetae</name>
    <dbReference type="NCBI Taxonomy" id="1213189"/>
    <lineage>
        <taxon>Eukaryota</taxon>
        <taxon>Fungi</taxon>
        <taxon>Fungi incertae sedis</taxon>
        <taxon>Zoopagomycota</taxon>
        <taxon>Kickxellomycotina</taxon>
        <taxon>Harpellomycetes</taxon>
        <taxon>Harpellales</taxon>
        <taxon>Legeriomycetaceae</taxon>
        <taxon>Zancudomyces</taxon>
    </lineage>
</organism>
<dbReference type="InterPro" id="IPR036300">
    <property type="entry name" value="MIR_dom_sf"/>
</dbReference>
<keyword evidence="2 4" id="KW-0808">Transferase</keyword>
<comment type="function">
    <text evidence="2">Transfers mannose from Dol-P-mannose to Ser or Thr residues on proteins.</text>
</comment>
<dbReference type="Pfam" id="PF16192">
    <property type="entry name" value="PMT_4TMC"/>
    <property type="match status" value="1"/>
</dbReference>
<dbReference type="AlphaFoldDB" id="A0A1R1PSQ9"/>
<evidence type="ECO:0000256" key="2">
    <source>
        <dbReference type="RuleBase" id="RU367007"/>
    </source>
</evidence>
<dbReference type="EMBL" id="LSSK01000271">
    <property type="protein sequence ID" value="OMH83997.1"/>
    <property type="molecule type" value="Genomic_DNA"/>
</dbReference>
<dbReference type="PANTHER" id="PTHR10050">
    <property type="entry name" value="DOLICHYL-PHOSPHATE-MANNOSE--PROTEIN MANNOSYLTRANSFERASE"/>
    <property type="match status" value="1"/>
</dbReference>
<dbReference type="SMART" id="SM00472">
    <property type="entry name" value="MIR"/>
    <property type="match status" value="3"/>
</dbReference>
<dbReference type="OrthoDB" id="292747at2759"/>
<feature type="transmembrane region" description="Helical" evidence="2">
    <location>
        <begin position="401"/>
        <end position="421"/>
    </location>
</feature>
<reference evidence="5" key="1">
    <citation type="submission" date="2017-01" db="EMBL/GenBank/DDBJ databases">
        <authorList>
            <person name="Wang Y."/>
            <person name="White M."/>
            <person name="Kvist S."/>
            <person name="Moncalvo J.-M."/>
        </authorList>
    </citation>
    <scope>NUCLEOTIDE SEQUENCE [LARGE SCALE GENOMIC DNA]</scope>
    <source>
        <strain evidence="5">COL-18-3</strain>
    </source>
</reference>
<keyword evidence="2" id="KW-0812">Transmembrane</keyword>
<comment type="catalytic activity">
    <reaction evidence="2">
        <text>a di-trans,poly-cis-dolichyl beta-D-mannosyl phosphate + L-threonyl-[protein] = 3-O-(alpha-D-mannosyl)-L-threonyl-[protein] + a di-trans,poly-cis-dolichyl phosphate + H(+)</text>
        <dbReference type="Rhea" id="RHEA:53396"/>
        <dbReference type="Rhea" id="RHEA-COMP:11060"/>
        <dbReference type="Rhea" id="RHEA-COMP:13547"/>
        <dbReference type="Rhea" id="RHEA-COMP:19498"/>
        <dbReference type="Rhea" id="RHEA-COMP:19501"/>
        <dbReference type="ChEBI" id="CHEBI:15378"/>
        <dbReference type="ChEBI" id="CHEBI:30013"/>
        <dbReference type="ChEBI" id="CHEBI:57683"/>
        <dbReference type="ChEBI" id="CHEBI:58211"/>
        <dbReference type="ChEBI" id="CHEBI:137323"/>
        <dbReference type="EC" id="2.4.1.109"/>
    </reaction>
</comment>
<name>A0A1R1PSQ9_ZANCU</name>
<feature type="domain" description="MIR" evidence="3">
    <location>
        <begin position="37"/>
        <end position="97"/>
    </location>
</feature>
<dbReference type="GO" id="GO:0005789">
    <property type="term" value="C:endoplasmic reticulum membrane"/>
    <property type="evidence" value="ECO:0007669"/>
    <property type="project" value="UniProtKB-SubCell"/>
</dbReference>
<comment type="catalytic activity">
    <reaction evidence="2">
        <text>a di-trans,poly-cis-dolichyl beta-D-mannosyl phosphate + L-seryl-[protein] = 3-O-(alpha-D-mannosyl)-L-seryl-[protein] + a di-trans,poly-cis-dolichyl phosphate + H(+)</text>
        <dbReference type="Rhea" id="RHEA:17377"/>
        <dbReference type="Rhea" id="RHEA-COMP:9863"/>
        <dbReference type="Rhea" id="RHEA-COMP:13546"/>
        <dbReference type="Rhea" id="RHEA-COMP:19498"/>
        <dbReference type="Rhea" id="RHEA-COMP:19501"/>
        <dbReference type="ChEBI" id="CHEBI:15378"/>
        <dbReference type="ChEBI" id="CHEBI:29999"/>
        <dbReference type="ChEBI" id="CHEBI:57683"/>
        <dbReference type="ChEBI" id="CHEBI:58211"/>
        <dbReference type="ChEBI" id="CHEBI:137321"/>
        <dbReference type="EC" id="2.4.1.109"/>
    </reaction>
</comment>
<comment type="caution">
    <text evidence="2">Lacks conserved residue(s) required for the propagation of feature annotation.</text>
</comment>
<evidence type="ECO:0000313" key="5">
    <source>
        <dbReference type="Proteomes" id="UP000188320"/>
    </source>
</evidence>
<sequence>MAFYIHFAILTNSGPGDDYHSPEFQMQLKGSKILENNLSVYYGDAISFKHVDTKVFLNSRDSKYPQKYADGRVGSAGNQVTGHKEENNESYWIVLPAEKDEDFDSYLEKRKNDENYKLTSEEIRKYAVRNEDEIRLMHKKTQRVMRTHDVASPLTTTNMEFTTVEENDQKAFPDTIFILRINNARDSEDMRSQLRTLNKHIRLTSKKFGVSAYTFNKNLPDWGFYDQEINGKKDSEGEGTLWTVNNVFGRKVEENANEKAQPPSMCFISKFLELRSTVSDYIDKQSKSKKDQSYPGAWPLYKSGISYWTKAEGLKQIHFVANIFGWYSIVAAVLAFNCVYLVAAFFKYRRNTPIVNDVTERHLFRSGLFMQVLYLFHYVPFFFLTRAVYIHEYLPSVVFGYMLLGAVIQFAVVQDYTRFVLLDPFNVKSDTQIIINGSKAKVFVAAVAVLQFLCFAYWSPFVYGCAMTKDSISAKEWNSNWHFSFTK</sequence>
<proteinExistence type="inferred from homology"/>
<evidence type="ECO:0000256" key="1">
    <source>
        <dbReference type="ARBA" id="ARBA00022737"/>
    </source>
</evidence>
<feature type="transmembrane region" description="Helical" evidence="2">
    <location>
        <begin position="442"/>
        <end position="463"/>
    </location>
</feature>
<comment type="caution">
    <text evidence="4">The sequence shown here is derived from an EMBL/GenBank/DDBJ whole genome shotgun (WGS) entry which is preliminary data.</text>
</comment>
<evidence type="ECO:0000313" key="4">
    <source>
        <dbReference type="EMBL" id="OMH83997.1"/>
    </source>
</evidence>
<evidence type="ECO:0000259" key="3">
    <source>
        <dbReference type="PROSITE" id="PS50919"/>
    </source>
</evidence>
<feature type="transmembrane region" description="Helical" evidence="2">
    <location>
        <begin position="367"/>
        <end position="389"/>
    </location>
</feature>
<dbReference type="UniPathway" id="UPA00378"/>
<dbReference type="Gene3D" id="2.80.10.50">
    <property type="match status" value="1"/>
</dbReference>
<dbReference type="InterPro" id="IPR016093">
    <property type="entry name" value="MIR_motif"/>
</dbReference>
<comment type="similarity">
    <text evidence="2">Belongs to the glycosyltransferase 39 family.</text>
</comment>
<protein>
    <recommendedName>
        <fullName evidence="2">Dolichyl-phosphate-mannose--protein mannosyltransferase</fullName>
        <ecNumber evidence="2">2.4.1.109</ecNumber>
    </recommendedName>
</protein>
<keyword evidence="1" id="KW-0677">Repeat</keyword>
<dbReference type="EC" id="2.4.1.109" evidence="2"/>